<dbReference type="Proteomes" id="UP000591844">
    <property type="component" value="Unassembled WGS sequence"/>
</dbReference>
<feature type="domain" description="Arc-like DNA binding" evidence="1">
    <location>
        <begin position="8"/>
        <end position="47"/>
    </location>
</feature>
<dbReference type="InterPro" id="IPR010985">
    <property type="entry name" value="Ribbon_hlx_hlx"/>
</dbReference>
<dbReference type="InterPro" id="IPR005569">
    <property type="entry name" value="Arc_DNA-bd_dom"/>
</dbReference>
<dbReference type="RefSeq" id="WP_166310779.1">
    <property type="nucleotide sequence ID" value="NZ_CAWPIB010000065.1"/>
</dbReference>
<dbReference type="Gene3D" id="1.10.1220.10">
    <property type="entry name" value="Met repressor-like"/>
    <property type="match status" value="1"/>
</dbReference>
<keyword evidence="3" id="KW-1185">Reference proteome</keyword>
<name>A0A7X5QI50_9GAMM</name>
<accession>A0A7X5QI50</accession>
<evidence type="ECO:0000259" key="1">
    <source>
        <dbReference type="Pfam" id="PF03869"/>
    </source>
</evidence>
<protein>
    <recommendedName>
        <fullName evidence="1">Arc-like DNA binding domain-containing protein</fullName>
    </recommendedName>
</protein>
<evidence type="ECO:0000313" key="3">
    <source>
        <dbReference type="Proteomes" id="UP000591844"/>
    </source>
</evidence>
<organism evidence="2 3">
    <name type="scientific">Photorhabdus cinerea</name>
    <dbReference type="NCBI Taxonomy" id="471575"/>
    <lineage>
        <taxon>Bacteria</taxon>
        <taxon>Pseudomonadati</taxon>
        <taxon>Pseudomonadota</taxon>
        <taxon>Gammaproteobacteria</taxon>
        <taxon>Enterobacterales</taxon>
        <taxon>Morganellaceae</taxon>
        <taxon>Photorhabdus</taxon>
    </lineage>
</organism>
<dbReference type="Pfam" id="PF03869">
    <property type="entry name" value="Arc"/>
    <property type="match status" value="1"/>
</dbReference>
<gene>
    <name evidence="2" type="ORF">C5469_22235</name>
</gene>
<dbReference type="InterPro" id="IPR013321">
    <property type="entry name" value="Arc_rbn_hlx_hlx"/>
</dbReference>
<sequence>MSNIGRPPQVNIRMPNEVRESLKCIANTQDRSMNYVIVKALKEYIDRNSEALTTGNSQGL</sequence>
<dbReference type="GO" id="GO:0006355">
    <property type="term" value="P:regulation of DNA-templated transcription"/>
    <property type="evidence" value="ECO:0007669"/>
    <property type="project" value="InterPro"/>
</dbReference>
<reference evidence="2 3" key="1">
    <citation type="submission" date="2018-02" db="EMBL/GenBank/DDBJ databases">
        <authorList>
            <person name="Machado R.A."/>
        </authorList>
    </citation>
    <scope>NUCLEOTIDE SEQUENCE [LARGE SCALE GENOMIC DNA]</scope>
    <source>
        <strain evidence="2 3">DSM 19724</strain>
    </source>
</reference>
<proteinExistence type="predicted"/>
<evidence type="ECO:0000313" key="2">
    <source>
        <dbReference type="EMBL" id="NHB94690.1"/>
    </source>
</evidence>
<dbReference type="SUPFAM" id="SSF47598">
    <property type="entry name" value="Ribbon-helix-helix"/>
    <property type="match status" value="1"/>
</dbReference>
<dbReference type="GO" id="GO:0043565">
    <property type="term" value="F:sequence-specific DNA binding"/>
    <property type="evidence" value="ECO:0007669"/>
    <property type="project" value="UniProtKB-ARBA"/>
</dbReference>
<comment type="caution">
    <text evidence="2">The sequence shown here is derived from an EMBL/GenBank/DDBJ whole genome shotgun (WGS) entry which is preliminary data.</text>
</comment>
<dbReference type="AlphaFoldDB" id="A0A7X5QI50"/>
<dbReference type="EMBL" id="PUJW01000065">
    <property type="protein sequence ID" value="NHB94690.1"/>
    <property type="molecule type" value="Genomic_DNA"/>
</dbReference>